<feature type="transmembrane region" description="Helical" evidence="2">
    <location>
        <begin position="187"/>
        <end position="208"/>
    </location>
</feature>
<evidence type="ECO:0000313" key="5">
    <source>
        <dbReference type="Proteomes" id="UP001589667"/>
    </source>
</evidence>
<proteinExistence type="predicted"/>
<protein>
    <submittedName>
        <fullName evidence="4">DUF2207 family protein</fullName>
    </submittedName>
</protein>
<dbReference type="EMBL" id="JBHMBL010000001">
    <property type="protein sequence ID" value="MFB9641266.1"/>
    <property type="molecule type" value="Genomic_DNA"/>
</dbReference>
<feature type="region of interest" description="Disordered" evidence="1">
    <location>
        <begin position="242"/>
        <end position="262"/>
    </location>
</feature>
<evidence type="ECO:0000259" key="3">
    <source>
        <dbReference type="Pfam" id="PF20990"/>
    </source>
</evidence>
<feature type="domain" description="Predicted membrane protein YciQ-like C-terminal" evidence="3">
    <location>
        <begin position="49"/>
        <end position="238"/>
    </location>
</feature>
<dbReference type="RefSeq" id="WP_157422880.1">
    <property type="nucleotide sequence ID" value="NZ_BAAANI010000006.1"/>
</dbReference>
<accession>A0ABV5SP65</accession>
<dbReference type="Pfam" id="PF20990">
    <property type="entry name" value="DUF2207_C"/>
    <property type="match status" value="1"/>
</dbReference>
<evidence type="ECO:0000313" key="4">
    <source>
        <dbReference type="EMBL" id="MFB9641266.1"/>
    </source>
</evidence>
<name>A0ABV5SP65_9MICO</name>
<dbReference type="InterPro" id="IPR048389">
    <property type="entry name" value="YciQ-like_C"/>
</dbReference>
<comment type="caution">
    <text evidence="4">The sequence shown here is derived from an EMBL/GenBank/DDBJ whole genome shotgun (WGS) entry which is preliminary data.</text>
</comment>
<evidence type="ECO:0000256" key="1">
    <source>
        <dbReference type="SAM" id="MobiDB-lite"/>
    </source>
</evidence>
<reference evidence="4 5" key="1">
    <citation type="submission" date="2024-09" db="EMBL/GenBank/DDBJ databases">
        <authorList>
            <person name="Sun Q."/>
            <person name="Mori K."/>
        </authorList>
    </citation>
    <scope>NUCLEOTIDE SEQUENCE [LARGE SCALE GENOMIC DNA]</scope>
    <source>
        <strain evidence="4 5">JCM 14321</strain>
    </source>
</reference>
<keyword evidence="2" id="KW-0812">Transmembrane</keyword>
<dbReference type="Proteomes" id="UP001589667">
    <property type="component" value="Unassembled WGS sequence"/>
</dbReference>
<evidence type="ECO:0000256" key="2">
    <source>
        <dbReference type="SAM" id="Phobius"/>
    </source>
</evidence>
<feature type="transmembrane region" description="Helical" evidence="2">
    <location>
        <begin position="162"/>
        <end position="180"/>
    </location>
</feature>
<keyword evidence="2" id="KW-1133">Transmembrane helix</keyword>
<keyword evidence="5" id="KW-1185">Reference proteome</keyword>
<keyword evidence="2" id="KW-0472">Membrane</keyword>
<sequence length="360" mass="38077">MLTAVVLLAVVPAGVILLLGIVARAVAAQRVNALVVQYTPPRGSTVFRDALLVDADRRAPSAALIDLAVKRKVRLIAGAPGTREPVGVELVDGAMLTADETALLEMLFGPEHTGTRLRRFSADRRALAGRLKTLLLNTEHALARDGLIAERRASWPGTTLTVLAYLGMLVEGLFIVFALIGGELPALIATLIALAATIATIFITPAWWRRYLPAATPIREHLAGLRRYLEVAEADRLRALQSPSGAELRSDATAPPPHGDADGEASAPLARFHLNERLLPYAVLFGLEREWIAKLKLEAETLSHTNLATLGDLVEVTADIAVAIDAVGSVVELTAAVGDLVDGAGAVVEGVGGIFETFGS</sequence>
<gene>
    <name evidence="4" type="ORF">ACFFQV_03080</name>
</gene>
<organism evidence="4 5">
    <name type="scientific">Agromyces lapidis</name>
    <dbReference type="NCBI Taxonomy" id="279574"/>
    <lineage>
        <taxon>Bacteria</taxon>
        <taxon>Bacillati</taxon>
        <taxon>Actinomycetota</taxon>
        <taxon>Actinomycetes</taxon>
        <taxon>Micrococcales</taxon>
        <taxon>Microbacteriaceae</taxon>
        <taxon>Agromyces</taxon>
    </lineage>
</organism>